<evidence type="ECO:0000256" key="4">
    <source>
        <dbReference type="ARBA" id="ARBA00022989"/>
    </source>
</evidence>
<evidence type="ECO:0000313" key="11">
    <source>
        <dbReference type="EMBL" id="RHZ18502.1"/>
    </source>
</evidence>
<dbReference type="Proteomes" id="UP000266643">
    <property type="component" value="Unassembled WGS sequence"/>
</dbReference>
<comment type="caution">
    <text evidence="6">Lacks conserved residue(s) required for the propagation of feature annotation.</text>
</comment>
<proteinExistence type="inferred from homology"/>
<dbReference type="EMBL" id="QUTE01009498">
    <property type="protein sequence ID" value="RHZ18502.1"/>
    <property type="molecule type" value="Genomic_DNA"/>
</dbReference>
<comment type="similarity">
    <text evidence="2 6">Belongs to the YIP1 family.</text>
</comment>
<evidence type="ECO:0000313" key="15">
    <source>
        <dbReference type="Proteomes" id="UP000266643"/>
    </source>
</evidence>
<protein>
    <recommendedName>
        <fullName evidence="6">Protein YIPF</fullName>
    </recommendedName>
</protein>
<dbReference type="InterPro" id="IPR006977">
    <property type="entry name" value="Yip1_dom"/>
</dbReference>
<comment type="subcellular location">
    <subcellularLocation>
        <location evidence="6">Golgi apparatus membrane</location>
        <topology evidence="6">Multi-pass membrane protein</topology>
    </subcellularLocation>
    <subcellularLocation>
        <location evidence="1">Membrane</location>
        <topology evidence="1">Multi-pass membrane protein</topology>
    </subcellularLocation>
</comment>
<dbReference type="Proteomes" id="UP000265427">
    <property type="component" value="Unassembled WGS sequence"/>
</dbReference>
<feature type="transmembrane region" description="Helical" evidence="6">
    <location>
        <begin position="268"/>
        <end position="285"/>
    </location>
</feature>
<dbReference type="GO" id="GO:0048280">
    <property type="term" value="P:vesicle fusion with Golgi apparatus"/>
    <property type="evidence" value="ECO:0007669"/>
    <property type="project" value="TreeGrafter"/>
</dbReference>
<feature type="transmembrane region" description="Helical" evidence="6">
    <location>
        <begin position="235"/>
        <end position="256"/>
    </location>
</feature>
<keyword evidence="3 6" id="KW-0812">Transmembrane</keyword>
<dbReference type="PANTHER" id="PTHR21236">
    <property type="entry name" value="GOLGI MEMBRANE PROTEIN YIP1"/>
    <property type="match status" value="1"/>
</dbReference>
<evidence type="ECO:0000256" key="1">
    <source>
        <dbReference type="ARBA" id="ARBA00004141"/>
    </source>
</evidence>
<dbReference type="EMBL" id="QUSZ01004750">
    <property type="protein sequence ID" value="RHY12897.1"/>
    <property type="molecule type" value="Genomic_DNA"/>
</dbReference>
<dbReference type="Proteomes" id="UP000266239">
    <property type="component" value="Unassembled WGS sequence"/>
</dbReference>
<feature type="domain" description="Yip1" evidence="7">
    <location>
        <begin position="133"/>
        <end position="285"/>
    </location>
</feature>
<keyword evidence="4 6" id="KW-1133">Transmembrane helix</keyword>
<dbReference type="Pfam" id="PF04893">
    <property type="entry name" value="Yip1"/>
    <property type="match status" value="1"/>
</dbReference>
<evidence type="ECO:0000313" key="9">
    <source>
        <dbReference type="EMBL" id="RHY19360.1"/>
    </source>
</evidence>
<evidence type="ECO:0000313" key="10">
    <source>
        <dbReference type="EMBL" id="RHY39997.1"/>
    </source>
</evidence>
<dbReference type="GO" id="GO:0000139">
    <property type="term" value="C:Golgi membrane"/>
    <property type="evidence" value="ECO:0007669"/>
    <property type="project" value="UniProtKB-SubCell"/>
</dbReference>
<evidence type="ECO:0000259" key="7">
    <source>
        <dbReference type="Pfam" id="PF04893"/>
    </source>
</evidence>
<dbReference type="PANTHER" id="PTHR21236:SF2">
    <property type="entry name" value="PROTEIN YIPF"/>
    <property type="match status" value="1"/>
</dbReference>
<evidence type="ECO:0000256" key="3">
    <source>
        <dbReference type="ARBA" id="ARBA00022692"/>
    </source>
</evidence>
<accession>A0A397B5H2</accession>
<evidence type="ECO:0000313" key="12">
    <source>
        <dbReference type="Proteomes" id="UP000265427"/>
    </source>
</evidence>
<dbReference type="InterPro" id="IPR045231">
    <property type="entry name" value="Yip1/4-like"/>
</dbReference>
<reference evidence="12 13" key="1">
    <citation type="submission" date="2018-08" db="EMBL/GenBank/DDBJ databases">
        <title>Aphanomyces genome sequencing and annotation.</title>
        <authorList>
            <person name="Minardi D."/>
            <person name="Oidtmann B."/>
            <person name="Van Der Giezen M."/>
            <person name="Studholme D.J."/>
        </authorList>
    </citation>
    <scope>NUCLEOTIDE SEQUENCE [LARGE SCALE GENOMIC DNA]</scope>
    <source>
        <strain evidence="11 13">197901</strain>
        <strain evidence="10 15">D2</strain>
        <strain evidence="8 12">Kv</strain>
        <strain evidence="9 14">Yx</strain>
    </source>
</reference>
<keyword evidence="5 6" id="KW-0472">Membrane</keyword>
<evidence type="ECO:0000313" key="13">
    <source>
        <dbReference type="Proteomes" id="UP000266196"/>
    </source>
</evidence>
<dbReference type="EMBL" id="QUTD01011399">
    <property type="protein sequence ID" value="RHY39997.1"/>
    <property type="molecule type" value="Genomic_DNA"/>
</dbReference>
<dbReference type="EMBL" id="QUTA01004538">
    <property type="protein sequence ID" value="RHY19360.1"/>
    <property type="molecule type" value="Genomic_DNA"/>
</dbReference>
<feature type="transmembrane region" description="Helical" evidence="6">
    <location>
        <begin position="203"/>
        <end position="223"/>
    </location>
</feature>
<evidence type="ECO:0000256" key="6">
    <source>
        <dbReference type="RuleBase" id="RU361264"/>
    </source>
</evidence>
<gene>
    <name evidence="9" type="ORF">DYB25_001935</name>
    <name evidence="10" type="ORF">DYB30_003634</name>
    <name evidence="11" type="ORF">DYB31_009585</name>
    <name evidence="8" type="ORF">DYB36_004158</name>
</gene>
<organism evidence="8 12">
    <name type="scientific">Aphanomyces astaci</name>
    <name type="common">Crayfish plague agent</name>
    <dbReference type="NCBI Taxonomy" id="112090"/>
    <lineage>
        <taxon>Eukaryota</taxon>
        <taxon>Sar</taxon>
        <taxon>Stramenopiles</taxon>
        <taxon>Oomycota</taxon>
        <taxon>Saprolegniomycetes</taxon>
        <taxon>Saprolegniales</taxon>
        <taxon>Verrucalvaceae</taxon>
        <taxon>Aphanomyces</taxon>
    </lineage>
</organism>
<dbReference type="VEuPathDB" id="FungiDB:H257_08638"/>
<evidence type="ECO:0000313" key="14">
    <source>
        <dbReference type="Proteomes" id="UP000266239"/>
    </source>
</evidence>
<dbReference type="AlphaFoldDB" id="A0A397B5H2"/>
<name>A0A397B5H2_APHAT</name>
<dbReference type="Proteomes" id="UP000266196">
    <property type="component" value="Unassembled WGS sequence"/>
</dbReference>
<dbReference type="GO" id="GO:0006888">
    <property type="term" value="P:endoplasmic reticulum to Golgi vesicle-mediated transport"/>
    <property type="evidence" value="ECO:0007669"/>
    <property type="project" value="InterPro"/>
</dbReference>
<comment type="caution">
    <text evidence="8">The sequence shown here is derived from an EMBL/GenBank/DDBJ whole genome shotgun (WGS) entry which is preliminary data.</text>
</comment>
<evidence type="ECO:0000256" key="5">
    <source>
        <dbReference type="ARBA" id="ARBA00023136"/>
    </source>
</evidence>
<evidence type="ECO:0000256" key="2">
    <source>
        <dbReference type="ARBA" id="ARBA00010596"/>
    </source>
</evidence>
<dbReference type="GO" id="GO:0005802">
    <property type="term" value="C:trans-Golgi network"/>
    <property type="evidence" value="ECO:0007669"/>
    <property type="project" value="TreeGrafter"/>
</dbReference>
<sequence>MTSSSMATPTRTSLEIPTAHRIVRRTLEDMVATQVVTGLCNHRTDSNHSNSSTLAVLGMQGTRRLYQPMLHSRDRWAVWAINQRRMATILKTNPRSWKVPFLFIRSLPFPQHGPIELGINFGHIWAKTQAVLIPTKSVSEHILDDVDLAGPLVFAFGFGMLLLMSAKIHFGYIYGFGIVGCLSMWTLMNLISPSKTIDVYRVCSVLGYSWLPIILLAAVNIVAPIKYAHPQDLKSIGFVLAFLCVAWSTQAATRFFDKYLHMQEQRWLIAYPTAMVYTCFVLITVF</sequence>
<feature type="transmembrane region" description="Helical" evidence="6">
    <location>
        <begin position="172"/>
        <end position="191"/>
    </location>
</feature>
<evidence type="ECO:0000313" key="8">
    <source>
        <dbReference type="EMBL" id="RHY12897.1"/>
    </source>
</evidence>